<dbReference type="Gene3D" id="3.50.4.10">
    <property type="entry name" value="Hepatocyte Growth Factor"/>
    <property type="match status" value="1"/>
</dbReference>
<evidence type="ECO:0000259" key="2">
    <source>
        <dbReference type="PROSITE" id="PS50948"/>
    </source>
</evidence>
<proteinExistence type="predicted"/>
<sequence>MVELEPCCSSCTLVIDRKVVGAVHGNGQPPGSRKRTLRGTVSESSATAHYQMSLGKNSFSPTTLTFLLLVTSIALFMQNDGVMAQNTGKCYSFSPGLTIPGAEFRRDYGLSRRDCADVCKSDLCCMAFEWRRNGGQCTLKSRSLNGTVTAASKLEEKHERQKETSAESEQDKDNNNNSGGDAIFFALCLDYGDSDRDRFWDHELSGPVVASAGAIERGKCAELCGDFAMPVAGGAKRYRRTERAEPTPPEGRSSSGSAVIYSWRTQDPADMEAPLGECQCISVLQHIRISFGSFAGFLM</sequence>
<organism evidence="3 4">
    <name type="scientific">Globodera rostochiensis</name>
    <name type="common">Golden nematode worm</name>
    <name type="synonym">Heterodera rostochiensis</name>
    <dbReference type="NCBI Taxonomy" id="31243"/>
    <lineage>
        <taxon>Eukaryota</taxon>
        <taxon>Metazoa</taxon>
        <taxon>Ecdysozoa</taxon>
        <taxon>Nematoda</taxon>
        <taxon>Chromadorea</taxon>
        <taxon>Rhabditida</taxon>
        <taxon>Tylenchina</taxon>
        <taxon>Tylenchomorpha</taxon>
        <taxon>Tylenchoidea</taxon>
        <taxon>Heteroderidae</taxon>
        <taxon>Heteroderinae</taxon>
        <taxon>Globodera</taxon>
    </lineage>
</organism>
<evidence type="ECO:0000313" key="3">
    <source>
        <dbReference type="Proteomes" id="UP000887572"/>
    </source>
</evidence>
<reference evidence="4" key="1">
    <citation type="submission" date="2022-11" db="UniProtKB">
        <authorList>
            <consortium name="WormBaseParasite"/>
        </authorList>
    </citation>
    <scope>IDENTIFICATION</scope>
</reference>
<dbReference type="PROSITE" id="PS50948">
    <property type="entry name" value="PAN"/>
    <property type="match status" value="1"/>
</dbReference>
<evidence type="ECO:0000256" key="1">
    <source>
        <dbReference type="SAM" id="MobiDB-lite"/>
    </source>
</evidence>
<feature type="region of interest" description="Disordered" evidence="1">
    <location>
        <begin position="238"/>
        <end position="258"/>
    </location>
</feature>
<dbReference type="WBParaSite" id="Gr19_v10_g15732.t1">
    <property type="protein sequence ID" value="Gr19_v10_g15732.t1"/>
    <property type="gene ID" value="Gr19_v10_g15732"/>
</dbReference>
<keyword evidence="3" id="KW-1185">Reference proteome</keyword>
<dbReference type="Proteomes" id="UP000887572">
    <property type="component" value="Unplaced"/>
</dbReference>
<protein>
    <submittedName>
        <fullName evidence="4">Apple domain-containing protein</fullName>
    </submittedName>
</protein>
<feature type="compositionally biased region" description="Basic and acidic residues" evidence="1">
    <location>
        <begin position="153"/>
        <end position="174"/>
    </location>
</feature>
<dbReference type="AlphaFoldDB" id="A0A914HC93"/>
<name>A0A914HC93_GLORO</name>
<feature type="domain" description="Apple" evidence="2">
    <location>
        <begin position="90"/>
        <end position="165"/>
    </location>
</feature>
<accession>A0A914HC93</accession>
<feature type="region of interest" description="Disordered" evidence="1">
    <location>
        <begin position="151"/>
        <end position="178"/>
    </location>
</feature>
<evidence type="ECO:0000313" key="4">
    <source>
        <dbReference type="WBParaSite" id="Gr19_v10_g15732.t1"/>
    </source>
</evidence>
<dbReference type="InterPro" id="IPR003609">
    <property type="entry name" value="Pan_app"/>
</dbReference>